<keyword evidence="2 7" id="KW-0547">Nucleotide-binding</keyword>
<dbReference type="GO" id="GO:0048608">
    <property type="term" value="P:reproductive structure development"/>
    <property type="evidence" value="ECO:0007669"/>
    <property type="project" value="UniProtKB-ARBA"/>
</dbReference>
<protein>
    <recommendedName>
        <fullName evidence="6">Methionyl-tRNA synthetase</fullName>
    </recommendedName>
</protein>
<dbReference type="Gene3D" id="3.40.50.620">
    <property type="entry name" value="HUPs"/>
    <property type="match status" value="1"/>
</dbReference>
<dbReference type="PANTHER" id="PTHR45765">
    <property type="entry name" value="METHIONINE--TRNA LIGASE"/>
    <property type="match status" value="1"/>
</dbReference>
<evidence type="ECO:0000256" key="2">
    <source>
        <dbReference type="ARBA" id="ARBA00022741"/>
    </source>
</evidence>
<sequence>MADPDGECARNAPKLPIPGRRNILITSVLPYVNNVPHLGNIIGCVLSADVFARYCLLRGYNAIYVCGTDEYGTATETKAREENSTPQEICDRFHPIHRYIYDWFGISFDQFGRTSTPEQTQICQAIFNKLLENQKNENENKEDKLVFEDTMKQFYCTTCESFLADRLVEGTCPRPTCGYDSARELKDPKCKVCQSTPEIRYTDHLFLNIPVLEDELVEYINEMSVEGSWSQNAIQATNAWLREEPRCITRDLRWGVSVPLEKYRDKVFYVWFDAPIGYVSITSCYTPDWEQWW</sequence>
<evidence type="ECO:0000313" key="11">
    <source>
        <dbReference type="Proteomes" id="UP001177140"/>
    </source>
</evidence>
<dbReference type="GO" id="GO:0017101">
    <property type="term" value="C:aminoacyl-tRNA synthetase multienzyme complex"/>
    <property type="evidence" value="ECO:0007669"/>
    <property type="project" value="TreeGrafter"/>
</dbReference>
<dbReference type="PRINTS" id="PR01041">
    <property type="entry name" value="TRNASYNTHMET"/>
</dbReference>
<reference evidence="10" key="1">
    <citation type="submission" date="2022-03" db="EMBL/GenBank/DDBJ databases">
        <title>A functionally conserved STORR gene fusion in Papaver species that diverged 16.8 million years ago.</title>
        <authorList>
            <person name="Catania T."/>
        </authorList>
    </citation>
    <scope>NUCLEOTIDE SEQUENCE</scope>
    <source>
        <strain evidence="10">S-191538</strain>
    </source>
</reference>
<keyword evidence="11" id="KW-1185">Reference proteome</keyword>
<dbReference type="InterPro" id="IPR023458">
    <property type="entry name" value="Met-tRNA_ligase_1"/>
</dbReference>
<gene>
    <name evidence="10" type="ORF">MKW94_023895</name>
</gene>
<evidence type="ECO:0000256" key="5">
    <source>
        <dbReference type="ARBA" id="ARBA00023146"/>
    </source>
</evidence>
<dbReference type="InterPro" id="IPR015413">
    <property type="entry name" value="Methionyl/Leucyl_tRNA_Synth"/>
</dbReference>
<dbReference type="SUPFAM" id="SSF52374">
    <property type="entry name" value="Nucleotidylyl transferase"/>
    <property type="match status" value="1"/>
</dbReference>
<dbReference type="GO" id="GO:0004825">
    <property type="term" value="F:methionine-tRNA ligase activity"/>
    <property type="evidence" value="ECO:0007669"/>
    <property type="project" value="InterPro"/>
</dbReference>
<dbReference type="Pfam" id="PF09334">
    <property type="entry name" value="tRNA-synt_1g"/>
    <property type="match status" value="1"/>
</dbReference>
<evidence type="ECO:0000256" key="4">
    <source>
        <dbReference type="ARBA" id="ARBA00022917"/>
    </source>
</evidence>
<evidence type="ECO:0000256" key="3">
    <source>
        <dbReference type="ARBA" id="ARBA00022840"/>
    </source>
</evidence>
<keyword evidence="5 7" id="KW-0030">Aminoacyl-tRNA synthetase</keyword>
<dbReference type="EMBL" id="JAJJMA010346996">
    <property type="protein sequence ID" value="MCL7052183.1"/>
    <property type="molecule type" value="Genomic_DNA"/>
</dbReference>
<feature type="domain" description="Methionyl/Leucyl tRNA synthetase" evidence="9">
    <location>
        <begin position="23"/>
        <end position="293"/>
    </location>
</feature>
<evidence type="ECO:0000256" key="7">
    <source>
        <dbReference type="RuleBase" id="RU363039"/>
    </source>
</evidence>
<dbReference type="GO" id="GO:0005524">
    <property type="term" value="F:ATP binding"/>
    <property type="evidence" value="ECO:0007669"/>
    <property type="project" value="UniProtKB-KW"/>
</dbReference>
<proteinExistence type="inferred from homology"/>
<evidence type="ECO:0000313" key="10">
    <source>
        <dbReference type="EMBL" id="MCL7052183.1"/>
    </source>
</evidence>
<accession>A0AA42B5J1</accession>
<dbReference type="InterPro" id="IPR014729">
    <property type="entry name" value="Rossmann-like_a/b/a_fold"/>
</dbReference>
<evidence type="ECO:0000256" key="6">
    <source>
        <dbReference type="ARBA" id="ARBA00030904"/>
    </source>
</evidence>
<dbReference type="GO" id="GO:0006431">
    <property type="term" value="P:methionyl-tRNA aminoacylation"/>
    <property type="evidence" value="ECO:0007669"/>
    <property type="project" value="InterPro"/>
</dbReference>
<name>A0AA42B5J1_PAPNU</name>
<feature type="coiled-coil region" evidence="8">
    <location>
        <begin position="124"/>
        <end position="151"/>
    </location>
</feature>
<dbReference type="InterPro" id="IPR033911">
    <property type="entry name" value="MetRS_core"/>
</dbReference>
<dbReference type="Proteomes" id="UP001177140">
    <property type="component" value="Unassembled WGS sequence"/>
</dbReference>
<comment type="similarity">
    <text evidence="7">Belongs to the class-I aminoacyl-tRNA synthetase family.</text>
</comment>
<keyword evidence="4 7" id="KW-0648">Protein biosynthesis</keyword>
<evidence type="ECO:0000256" key="8">
    <source>
        <dbReference type="SAM" id="Coils"/>
    </source>
</evidence>
<dbReference type="PROSITE" id="PS00178">
    <property type="entry name" value="AA_TRNA_LIGASE_I"/>
    <property type="match status" value="1"/>
</dbReference>
<keyword evidence="1 7" id="KW-0436">Ligase</keyword>
<evidence type="ECO:0000259" key="9">
    <source>
        <dbReference type="Pfam" id="PF09334"/>
    </source>
</evidence>
<keyword evidence="3 7" id="KW-0067">ATP-binding</keyword>
<dbReference type="PANTHER" id="PTHR45765:SF1">
    <property type="entry name" value="METHIONINE--TRNA LIGASE, CYTOPLASMIC"/>
    <property type="match status" value="1"/>
</dbReference>
<evidence type="ECO:0000256" key="1">
    <source>
        <dbReference type="ARBA" id="ARBA00022598"/>
    </source>
</evidence>
<dbReference type="AlphaFoldDB" id="A0AA42B5J1"/>
<dbReference type="GO" id="GO:0005829">
    <property type="term" value="C:cytosol"/>
    <property type="evidence" value="ECO:0007669"/>
    <property type="project" value="TreeGrafter"/>
</dbReference>
<comment type="caution">
    <text evidence="10">The sequence shown here is derived from an EMBL/GenBank/DDBJ whole genome shotgun (WGS) entry which is preliminary data.</text>
</comment>
<dbReference type="Gene3D" id="2.170.220.10">
    <property type="match status" value="1"/>
</dbReference>
<organism evidence="10 11">
    <name type="scientific">Papaver nudicaule</name>
    <name type="common">Iceland poppy</name>
    <dbReference type="NCBI Taxonomy" id="74823"/>
    <lineage>
        <taxon>Eukaryota</taxon>
        <taxon>Viridiplantae</taxon>
        <taxon>Streptophyta</taxon>
        <taxon>Embryophyta</taxon>
        <taxon>Tracheophyta</taxon>
        <taxon>Spermatophyta</taxon>
        <taxon>Magnoliopsida</taxon>
        <taxon>Ranunculales</taxon>
        <taxon>Papaveraceae</taxon>
        <taxon>Papaveroideae</taxon>
        <taxon>Papaver</taxon>
    </lineage>
</organism>
<dbReference type="InterPro" id="IPR001412">
    <property type="entry name" value="aa-tRNA-synth_I_CS"/>
</dbReference>
<keyword evidence="8" id="KW-0175">Coiled coil</keyword>
<dbReference type="GO" id="GO:0009791">
    <property type="term" value="P:post-embryonic development"/>
    <property type="evidence" value="ECO:0007669"/>
    <property type="project" value="UniProtKB-ARBA"/>
</dbReference>